<reference evidence="3 4" key="1">
    <citation type="submission" date="2019-02" db="EMBL/GenBank/DDBJ databases">
        <title>Deep-cultivation of Planctomycetes and their phenomic and genomic characterization uncovers novel biology.</title>
        <authorList>
            <person name="Wiegand S."/>
            <person name="Jogler M."/>
            <person name="Boedeker C."/>
            <person name="Pinto D."/>
            <person name="Vollmers J."/>
            <person name="Rivas-Marin E."/>
            <person name="Kohn T."/>
            <person name="Peeters S.H."/>
            <person name="Heuer A."/>
            <person name="Rast P."/>
            <person name="Oberbeckmann S."/>
            <person name="Bunk B."/>
            <person name="Jeske O."/>
            <person name="Meyerdierks A."/>
            <person name="Storesund J.E."/>
            <person name="Kallscheuer N."/>
            <person name="Luecker S."/>
            <person name="Lage O.M."/>
            <person name="Pohl T."/>
            <person name="Merkel B.J."/>
            <person name="Hornburger P."/>
            <person name="Mueller R.-W."/>
            <person name="Bruemmer F."/>
            <person name="Labrenz M."/>
            <person name="Spormann A.M."/>
            <person name="Op den Camp H."/>
            <person name="Overmann J."/>
            <person name="Amann R."/>
            <person name="Jetten M.S.M."/>
            <person name="Mascher T."/>
            <person name="Medema M.H."/>
            <person name="Devos D.P."/>
            <person name="Kaster A.-K."/>
            <person name="Ovreas L."/>
            <person name="Rohde M."/>
            <person name="Galperin M.Y."/>
            <person name="Jogler C."/>
        </authorList>
    </citation>
    <scope>NUCLEOTIDE SEQUENCE [LARGE SCALE GENOMIC DNA]</scope>
    <source>
        <strain evidence="3 4">ETA_A1</strain>
    </source>
</reference>
<sequence length="213" mass="21892" precursor="true">MTARAPTAARRLAVLAAALALAPGCKSKDGSTASGDTRPDPLVAGPGRIPRQNIPLPEKGGTAGNRRGDPLLGAPVARPNDRSGYTNDPERWKGGPYVPGPGGTPAALTNRTKDDGFGLKMDGHGGTQLTPTGGSAAAATSVPSGAESLYAELKRYRVDRGDYTVTREGGRTLFQARVPLPDGGVRGYTGAGPTEADAIRHALEQMRGDLGAR</sequence>
<name>A0A517XRJ6_9BACT</name>
<accession>A0A517XRJ6</accession>
<evidence type="ECO:0000256" key="1">
    <source>
        <dbReference type="SAM" id="MobiDB-lite"/>
    </source>
</evidence>
<feature type="signal peptide" evidence="2">
    <location>
        <begin position="1"/>
        <end position="27"/>
    </location>
</feature>
<feature type="compositionally biased region" description="Low complexity" evidence="1">
    <location>
        <begin position="130"/>
        <end position="142"/>
    </location>
</feature>
<feature type="region of interest" description="Disordered" evidence="1">
    <location>
        <begin position="23"/>
        <end position="142"/>
    </location>
</feature>
<feature type="chain" id="PRO_5022005586" description="Lipoprotein" evidence="2">
    <location>
        <begin position="28"/>
        <end position="213"/>
    </location>
</feature>
<evidence type="ECO:0000256" key="2">
    <source>
        <dbReference type="SAM" id="SignalP"/>
    </source>
</evidence>
<dbReference type="RefSeq" id="WP_145237182.1">
    <property type="nucleotide sequence ID" value="NZ_CP036273.1"/>
</dbReference>
<evidence type="ECO:0000313" key="4">
    <source>
        <dbReference type="Proteomes" id="UP000319576"/>
    </source>
</evidence>
<feature type="compositionally biased region" description="Basic and acidic residues" evidence="1">
    <location>
        <begin position="111"/>
        <end position="123"/>
    </location>
</feature>
<proteinExistence type="predicted"/>
<keyword evidence="4" id="KW-1185">Reference proteome</keyword>
<dbReference type="KEGG" id="uli:ETAA1_20790"/>
<organism evidence="3 4">
    <name type="scientific">Urbifossiella limnaea</name>
    <dbReference type="NCBI Taxonomy" id="2528023"/>
    <lineage>
        <taxon>Bacteria</taxon>
        <taxon>Pseudomonadati</taxon>
        <taxon>Planctomycetota</taxon>
        <taxon>Planctomycetia</taxon>
        <taxon>Gemmatales</taxon>
        <taxon>Gemmataceae</taxon>
        <taxon>Urbifossiella</taxon>
    </lineage>
</organism>
<protein>
    <recommendedName>
        <fullName evidence="5">Lipoprotein</fullName>
    </recommendedName>
</protein>
<dbReference type="AlphaFoldDB" id="A0A517XRJ6"/>
<dbReference type="Proteomes" id="UP000319576">
    <property type="component" value="Chromosome"/>
</dbReference>
<dbReference type="EMBL" id="CP036273">
    <property type="protein sequence ID" value="QDU20136.1"/>
    <property type="molecule type" value="Genomic_DNA"/>
</dbReference>
<keyword evidence="2" id="KW-0732">Signal</keyword>
<evidence type="ECO:0008006" key="5">
    <source>
        <dbReference type="Google" id="ProtNLM"/>
    </source>
</evidence>
<evidence type="ECO:0000313" key="3">
    <source>
        <dbReference type="EMBL" id="QDU20136.1"/>
    </source>
</evidence>
<gene>
    <name evidence="3" type="ORF">ETAA1_20790</name>
</gene>